<feature type="domain" description="Cupin type-2" evidence="1">
    <location>
        <begin position="46"/>
        <end position="111"/>
    </location>
</feature>
<dbReference type="SUPFAM" id="SSF51182">
    <property type="entry name" value="RmlC-like cupins"/>
    <property type="match status" value="1"/>
</dbReference>
<evidence type="ECO:0000313" key="3">
    <source>
        <dbReference type="Proteomes" id="UP000178565"/>
    </source>
</evidence>
<reference evidence="2 3" key="1">
    <citation type="journal article" date="2016" name="Nat. Commun.">
        <title>Thousands of microbial genomes shed light on interconnected biogeochemical processes in an aquifer system.</title>
        <authorList>
            <person name="Anantharaman K."/>
            <person name="Brown C.T."/>
            <person name="Hug L.A."/>
            <person name="Sharon I."/>
            <person name="Castelle C.J."/>
            <person name="Probst A.J."/>
            <person name="Thomas B.C."/>
            <person name="Singh A."/>
            <person name="Wilkins M.J."/>
            <person name="Karaoz U."/>
            <person name="Brodie E.L."/>
            <person name="Williams K.H."/>
            <person name="Hubbard S.S."/>
            <person name="Banfield J.F."/>
        </authorList>
    </citation>
    <scope>NUCLEOTIDE SEQUENCE [LARGE SCALE GENOMIC DNA]</scope>
</reference>
<dbReference type="Gene3D" id="2.60.120.10">
    <property type="entry name" value="Jelly Rolls"/>
    <property type="match status" value="1"/>
</dbReference>
<gene>
    <name evidence="2" type="ORF">A3B45_00785</name>
</gene>
<name>A0A1F5KQM8_9BACT</name>
<organism evidence="2 3">
    <name type="scientific">Candidatus Daviesbacteria bacterium RIFCSPLOWO2_01_FULL_39_12</name>
    <dbReference type="NCBI Taxonomy" id="1797785"/>
    <lineage>
        <taxon>Bacteria</taxon>
        <taxon>Candidatus Daviesiibacteriota</taxon>
    </lineage>
</organism>
<dbReference type="InterPro" id="IPR011051">
    <property type="entry name" value="RmlC_Cupin_sf"/>
</dbReference>
<dbReference type="Proteomes" id="UP000178565">
    <property type="component" value="Unassembled WGS sequence"/>
</dbReference>
<accession>A0A1F5KQM8</accession>
<dbReference type="EMBL" id="MFDM01000016">
    <property type="protein sequence ID" value="OGE43243.1"/>
    <property type="molecule type" value="Genomic_DNA"/>
</dbReference>
<proteinExistence type="predicted"/>
<dbReference type="InterPro" id="IPR014710">
    <property type="entry name" value="RmlC-like_jellyroll"/>
</dbReference>
<protein>
    <recommendedName>
        <fullName evidence="1">Cupin type-2 domain-containing protein</fullName>
    </recommendedName>
</protein>
<sequence length="126" mass="14064">MKIVRLQDLDFIPASHEDPKDPGALKKVLLKRGDLPEGRIQMINWSKIPVGKTFAPHYHQSMIEVFIIMSGKVKVKIDNEEAILEKGDMIIAMEKQVHTMTNIGDKDVDYFAMGVATSEGGKSVNV</sequence>
<dbReference type="InterPro" id="IPR052538">
    <property type="entry name" value="Flavonoid_dioxygenase-like"/>
</dbReference>
<dbReference type="AlphaFoldDB" id="A0A1F5KQM8"/>
<dbReference type="InterPro" id="IPR013096">
    <property type="entry name" value="Cupin_2"/>
</dbReference>
<comment type="caution">
    <text evidence="2">The sequence shown here is derived from an EMBL/GenBank/DDBJ whole genome shotgun (WGS) entry which is preliminary data.</text>
</comment>
<dbReference type="PANTHER" id="PTHR43346:SF1">
    <property type="entry name" value="QUERCETIN 2,3-DIOXYGENASE-RELATED"/>
    <property type="match status" value="1"/>
</dbReference>
<evidence type="ECO:0000259" key="1">
    <source>
        <dbReference type="Pfam" id="PF07883"/>
    </source>
</evidence>
<dbReference type="Pfam" id="PF07883">
    <property type="entry name" value="Cupin_2"/>
    <property type="match status" value="1"/>
</dbReference>
<evidence type="ECO:0000313" key="2">
    <source>
        <dbReference type="EMBL" id="OGE43243.1"/>
    </source>
</evidence>
<dbReference type="STRING" id="1797785.A3B45_00785"/>
<dbReference type="PANTHER" id="PTHR43346">
    <property type="entry name" value="LIGAND BINDING DOMAIN PROTEIN, PUTATIVE (AFU_ORTHOLOGUE AFUA_6G14370)-RELATED"/>
    <property type="match status" value="1"/>
</dbReference>